<dbReference type="PROSITE" id="PS01124">
    <property type="entry name" value="HTH_ARAC_FAMILY_2"/>
    <property type="match status" value="1"/>
</dbReference>
<dbReference type="GO" id="GO:0003700">
    <property type="term" value="F:DNA-binding transcription factor activity"/>
    <property type="evidence" value="ECO:0007669"/>
    <property type="project" value="InterPro"/>
</dbReference>
<dbReference type="PANTHER" id="PTHR42713">
    <property type="entry name" value="HISTIDINE KINASE-RELATED"/>
    <property type="match status" value="1"/>
</dbReference>
<dbReference type="CDD" id="cd17536">
    <property type="entry name" value="REC_YesN-like"/>
    <property type="match status" value="1"/>
</dbReference>
<dbReference type="GO" id="GO:0000160">
    <property type="term" value="P:phosphorelay signal transduction system"/>
    <property type="evidence" value="ECO:0007669"/>
    <property type="project" value="UniProtKB-KW"/>
</dbReference>
<dbReference type="GO" id="GO:0005737">
    <property type="term" value="C:cytoplasm"/>
    <property type="evidence" value="ECO:0007669"/>
    <property type="project" value="UniProtKB-SubCell"/>
</dbReference>
<dbReference type="PROSITE" id="PS50110">
    <property type="entry name" value="RESPONSE_REGULATORY"/>
    <property type="match status" value="1"/>
</dbReference>
<comment type="subcellular location">
    <subcellularLocation>
        <location evidence="1">Cytoplasm</location>
    </subcellularLocation>
</comment>
<keyword evidence="12" id="KW-1185">Reference proteome</keyword>
<dbReference type="RefSeq" id="WP_141449701.1">
    <property type="nucleotide sequence ID" value="NZ_CP041217.1"/>
</dbReference>
<name>A0A4Y6V1C4_SACBS</name>
<keyword evidence="4" id="KW-0902">Two-component regulatory system</keyword>
<dbReference type="SMART" id="SM00448">
    <property type="entry name" value="REC"/>
    <property type="match status" value="1"/>
</dbReference>
<keyword evidence="2" id="KW-0963">Cytoplasm</keyword>
<keyword evidence="3 8" id="KW-0597">Phosphoprotein</keyword>
<evidence type="ECO:0000256" key="1">
    <source>
        <dbReference type="ARBA" id="ARBA00004496"/>
    </source>
</evidence>
<dbReference type="GO" id="GO:0043565">
    <property type="term" value="F:sequence-specific DNA binding"/>
    <property type="evidence" value="ECO:0007669"/>
    <property type="project" value="InterPro"/>
</dbReference>
<evidence type="ECO:0000256" key="5">
    <source>
        <dbReference type="ARBA" id="ARBA00023015"/>
    </source>
</evidence>
<evidence type="ECO:0000256" key="7">
    <source>
        <dbReference type="ARBA" id="ARBA00023163"/>
    </source>
</evidence>
<evidence type="ECO:0000259" key="9">
    <source>
        <dbReference type="PROSITE" id="PS01124"/>
    </source>
</evidence>
<dbReference type="InterPro" id="IPR011006">
    <property type="entry name" value="CheY-like_superfamily"/>
</dbReference>
<dbReference type="SUPFAM" id="SSF46689">
    <property type="entry name" value="Homeodomain-like"/>
    <property type="match status" value="1"/>
</dbReference>
<evidence type="ECO:0000313" key="11">
    <source>
        <dbReference type="EMBL" id="QDH23164.1"/>
    </source>
</evidence>
<dbReference type="Proteomes" id="UP000316968">
    <property type="component" value="Chromosome"/>
</dbReference>
<dbReference type="AlphaFoldDB" id="A0A4Y6V1C4"/>
<evidence type="ECO:0000313" key="12">
    <source>
        <dbReference type="Proteomes" id="UP000316968"/>
    </source>
</evidence>
<dbReference type="KEGG" id="saca:FFV09_21255"/>
<evidence type="ECO:0000256" key="8">
    <source>
        <dbReference type="PROSITE-ProRule" id="PRU00169"/>
    </source>
</evidence>
<dbReference type="Pfam" id="PF12833">
    <property type="entry name" value="HTH_18"/>
    <property type="match status" value="1"/>
</dbReference>
<dbReference type="Gene3D" id="1.10.10.60">
    <property type="entry name" value="Homeodomain-like"/>
    <property type="match status" value="2"/>
</dbReference>
<dbReference type="Gene3D" id="3.40.50.2300">
    <property type="match status" value="1"/>
</dbReference>
<evidence type="ECO:0000256" key="6">
    <source>
        <dbReference type="ARBA" id="ARBA00023125"/>
    </source>
</evidence>
<dbReference type="InterPro" id="IPR051552">
    <property type="entry name" value="HptR"/>
</dbReference>
<dbReference type="InterPro" id="IPR009057">
    <property type="entry name" value="Homeodomain-like_sf"/>
</dbReference>
<dbReference type="InterPro" id="IPR018060">
    <property type="entry name" value="HTH_AraC"/>
</dbReference>
<feature type="modified residue" description="4-aspartylphosphate" evidence="8">
    <location>
        <position position="58"/>
    </location>
</feature>
<sequence length="521" mass="57813">MDTKYEVLLVDDEPLAIEGLKLLVDWDKYGFRIGGTCENGEEAIRRIRADAPDLVVTDIRMPVMDGLRLIEETREGGDRSTLFVITSGYDDFDYALRAMRLGVSNYLTKPLMDDETDEMLRRVRAQLEERTRRSAQALRADIGLERRALSLALFGGDEEEQTPDLCGALERLSSRAGEWVYLRLTTNAQWMPAVREALAPLQAGPDGCRLIDEGRFAVGIVLGLPDEAAALGAGEAARAFGQALLDRLPPESAGQVRLAAGRSVERPEELGASLRSAEEAAAFLFFGGSDLVLYADIAAKRLSFDASVLEQADRIAALTEGGSREEIVRLLGEAFAGFRARLTSPELVRMFAARIVLRCAYVCEELGGDSEETIRRSPFCRDVPLLPDLAETGLALEKFCLDCRLQASRLTERSGGGVQAQVAEFLRERYAETFTIRELAERFYVHPVYLGQSFTRKYGVGIAQFVHELRIEEACRLLFEEDLPSSAIAERVGYKGYPHFLKQFEKKTGLKPAEYRAQASS</sequence>
<proteinExistence type="predicted"/>
<protein>
    <submittedName>
        <fullName evidence="11">Response regulator</fullName>
    </submittedName>
</protein>
<organism evidence="11 12">
    <name type="scientific">Saccharibacillus brassicae</name>
    <dbReference type="NCBI Taxonomy" id="2583377"/>
    <lineage>
        <taxon>Bacteria</taxon>
        <taxon>Bacillati</taxon>
        <taxon>Bacillota</taxon>
        <taxon>Bacilli</taxon>
        <taxon>Bacillales</taxon>
        <taxon>Paenibacillaceae</taxon>
        <taxon>Saccharibacillus</taxon>
    </lineage>
</organism>
<feature type="domain" description="HTH araC/xylS-type" evidence="9">
    <location>
        <begin position="420"/>
        <end position="518"/>
    </location>
</feature>
<keyword evidence="6" id="KW-0238">DNA-binding</keyword>
<accession>A0A4Y6V1C4</accession>
<feature type="domain" description="Response regulatory" evidence="10">
    <location>
        <begin position="6"/>
        <end position="124"/>
    </location>
</feature>
<dbReference type="SUPFAM" id="SSF52172">
    <property type="entry name" value="CheY-like"/>
    <property type="match status" value="1"/>
</dbReference>
<evidence type="ECO:0000256" key="3">
    <source>
        <dbReference type="ARBA" id="ARBA00022553"/>
    </source>
</evidence>
<evidence type="ECO:0000259" key="10">
    <source>
        <dbReference type="PROSITE" id="PS50110"/>
    </source>
</evidence>
<reference evidence="11 12" key="1">
    <citation type="submission" date="2019-06" db="EMBL/GenBank/DDBJ databases">
        <title>Saccharibacillus brassicae sp. nov., an endophytic bacterium isolated from Chinese cabbage seeds (Brassica pekinensis).</title>
        <authorList>
            <person name="Jiang L."/>
            <person name="Lee J."/>
            <person name="Kim S.W."/>
        </authorList>
    </citation>
    <scope>NUCLEOTIDE SEQUENCE [LARGE SCALE GENOMIC DNA]</scope>
    <source>
        <strain evidence="12">KCTC 43072 / ATSA2</strain>
    </source>
</reference>
<dbReference type="OrthoDB" id="342399at2"/>
<keyword evidence="5" id="KW-0805">Transcription regulation</keyword>
<dbReference type="PANTHER" id="PTHR42713:SF3">
    <property type="entry name" value="TRANSCRIPTIONAL REGULATORY PROTEIN HPTR"/>
    <property type="match status" value="1"/>
</dbReference>
<dbReference type="SMART" id="SM00342">
    <property type="entry name" value="HTH_ARAC"/>
    <property type="match status" value="1"/>
</dbReference>
<dbReference type="InterPro" id="IPR001789">
    <property type="entry name" value="Sig_transdc_resp-reg_receiver"/>
</dbReference>
<gene>
    <name evidence="11" type="ORF">FFV09_21255</name>
</gene>
<dbReference type="EMBL" id="CP041217">
    <property type="protein sequence ID" value="QDH23164.1"/>
    <property type="molecule type" value="Genomic_DNA"/>
</dbReference>
<evidence type="ECO:0000256" key="2">
    <source>
        <dbReference type="ARBA" id="ARBA00022490"/>
    </source>
</evidence>
<evidence type="ECO:0000256" key="4">
    <source>
        <dbReference type="ARBA" id="ARBA00023012"/>
    </source>
</evidence>
<dbReference type="Pfam" id="PF00072">
    <property type="entry name" value="Response_reg"/>
    <property type="match status" value="1"/>
</dbReference>
<keyword evidence="7" id="KW-0804">Transcription</keyword>